<evidence type="ECO:0000256" key="5">
    <source>
        <dbReference type="ARBA" id="ARBA00022763"/>
    </source>
</evidence>
<dbReference type="PANTHER" id="PTHR37079:SF4">
    <property type="entry name" value="SERINE_THREONINE-PROTEIN KINASE ATM"/>
    <property type="match status" value="1"/>
</dbReference>
<keyword evidence="5" id="KW-0227">DNA damage</keyword>
<dbReference type="InterPro" id="IPR018936">
    <property type="entry name" value="PI3/4_kinase_CS"/>
</dbReference>
<reference evidence="12" key="1">
    <citation type="submission" date="2023-10" db="EMBL/GenBank/DDBJ databases">
        <authorList>
            <person name="Chen Y."/>
            <person name="Shah S."/>
            <person name="Dougan E. K."/>
            <person name="Thang M."/>
            <person name="Chan C."/>
        </authorList>
    </citation>
    <scope>NUCLEOTIDE SEQUENCE [LARGE SCALE GENOMIC DNA]</scope>
</reference>
<feature type="region of interest" description="Disordered" evidence="9">
    <location>
        <begin position="1934"/>
        <end position="1954"/>
    </location>
</feature>
<protein>
    <recommendedName>
        <fullName evidence="2">non-specific serine/threonine protein kinase</fullName>
        <ecNumber evidence="2">2.7.11.1</ecNumber>
    </recommendedName>
</protein>
<dbReference type="Pfam" id="PF02260">
    <property type="entry name" value="FATC"/>
    <property type="match status" value="1"/>
</dbReference>
<dbReference type="SMART" id="SM01343">
    <property type="entry name" value="FATC"/>
    <property type="match status" value="1"/>
</dbReference>
<keyword evidence="3" id="KW-0808">Transferase</keyword>
<dbReference type="InterPro" id="IPR038980">
    <property type="entry name" value="ATM_plant"/>
</dbReference>
<dbReference type="PROSITE" id="PS50290">
    <property type="entry name" value="PI3_4_KINASE_3"/>
    <property type="match status" value="1"/>
</dbReference>
<dbReference type="Gene3D" id="1.10.1070.11">
    <property type="entry name" value="Phosphatidylinositol 3-/4-kinase, catalytic domain"/>
    <property type="match status" value="1"/>
</dbReference>
<dbReference type="Pfam" id="PF00454">
    <property type="entry name" value="PI3_PI4_kinase"/>
    <property type="match status" value="1"/>
</dbReference>
<dbReference type="PANTHER" id="PTHR37079">
    <property type="entry name" value="SERINE/THREONINE-PROTEIN KINASE ATM"/>
    <property type="match status" value="1"/>
</dbReference>
<accession>A0ABN9YAX6</accession>
<dbReference type="SUPFAM" id="SSF56112">
    <property type="entry name" value="Protein kinase-like (PK-like)"/>
    <property type="match status" value="1"/>
</dbReference>
<evidence type="ECO:0000256" key="8">
    <source>
        <dbReference type="ARBA" id="ARBA00023242"/>
    </source>
</evidence>
<dbReference type="InterPro" id="IPR003152">
    <property type="entry name" value="FATC_dom"/>
</dbReference>
<dbReference type="InterPro" id="IPR036940">
    <property type="entry name" value="PI3/4_kinase_cat_sf"/>
</dbReference>
<dbReference type="InterPro" id="IPR000403">
    <property type="entry name" value="PI3/4_kinase_cat_dom"/>
</dbReference>
<dbReference type="PROSITE" id="PS00916">
    <property type="entry name" value="PI3_4_KINASE_2"/>
    <property type="match status" value="1"/>
</dbReference>
<organism evidence="12 13">
    <name type="scientific">Prorocentrum cordatum</name>
    <dbReference type="NCBI Taxonomy" id="2364126"/>
    <lineage>
        <taxon>Eukaryota</taxon>
        <taxon>Sar</taxon>
        <taxon>Alveolata</taxon>
        <taxon>Dinophyceae</taxon>
        <taxon>Prorocentrales</taxon>
        <taxon>Prorocentraceae</taxon>
        <taxon>Prorocentrum</taxon>
    </lineage>
</organism>
<keyword evidence="6" id="KW-0418">Kinase</keyword>
<dbReference type="InterPro" id="IPR011009">
    <property type="entry name" value="Kinase-like_dom_sf"/>
</dbReference>
<feature type="domain" description="PI3K/PI4K catalytic" evidence="10">
    <location>
        <begin position="2563"/>
        <end position="2889"/>
    </location>
</feature>
<evidence type="ECO:0000256" key="6">
    <source>
        <dbReference type="ARBA" id="ARBA00022777"/>
    </source>
</evidence>
<feature type="compositionally biased region" description="Low complexity" evidence="9">
    <location>
        <begin position="2855"/>
        <end position="2873"/>
    </location>
</feature>
<evidence type="ECO:0000259" key="10">
    <source>
        <dbReference type="PROSITE" id="PS50290"/>
    </source>
</evidence>
<keyword evidence="4" id="KW-0547">Nucleotide-binding</keyword>
<feature type="region of interest" description="Disordered" evidence="9">
    <location>
        <begin position="2855"/>
        <end position="2899"/>
    </location>
</feature>
<evidence type="ECO:0000256" key="9">
    <source>
        <dbReference type="SAM" id="MobiDB-lite"/>
    </source>
</evidence>
<keyword evidence="13" id="KW-1185">Reference proteome</keyword>
<keyword evidence="8" id="KW-0539">Nucleus</keyword>
<evidence type="ECO:0000256" key="4">
    <source>
        <dbReference type="ARBA" id="ARBA00022741"/>
    </source>
</evidence>
<sequence>MPEDPVNLSRAESNTQTYPAVVGVLVRFMGKQVQALLKATARKTTFRTEGAVLLLRAVRSARQAGHQLPKAAQKLWQHIEETLRSDAAAHRQLQGAITHYCRMAVELAQGGALGYTAELRGDLLRRLLRALLQPRPVEAQAAALDAAAQIHRGALVDLSGEVPLVCQGLVDLVQGLGDRNQNAVPLVGCLAAVATRSPFAFRDWLLGDGRAELLAGLASRLWSIKTLEGLSLVLRLALGFQAPASELIPMIVDSLESLWRSDDRGSPPTVDARQGAPHSDAVRMADLLASLLLRSEGSSRAAAQRLCEKLEHRVVPWALCAVRLCEAHAGPVQHGGLGDAELLQLVAALGAHLTRGARPGADALPAVYLALAAALTAHAWARLWPAGVGLPSVPVPLSSVCGDALVLSAAPGLVSLPPLEPASGAEGAEWARWQQALAEHAAASLSARPAPRGLHRLLGVLLIAAPRSAVEDARCALLRHAAQAPAAVVGQSDAPARCCLCAAVRRQRPDPKAQCELLKGVSAEAVDVRVAFLALCAADSLETQEEDDLCAVDVAEEAPSCVDVRARWRERHAAALGQLEAQRLAAALDAGHSDAGGALVDELRLHAATQAASFREPVGTSSLRSADPEGADARLLLAPFAETSKSAAVYEAALKLHFDEADAFLSARQESLAKALPLAAQLLPTMGVALRLPHDVAAARDVFCPTLICLLDLACQLLRGHSPSSQRAGAFFDDLADLVWLAAALARQGGGGGATLSGHGVWPKCLVLAEAIRQAWLGAGSRGGGAPRSRTEQPDLFDGGDGRERRRESGARQAGTDLQRSSGLRLLLALACAEAAQDAKGGPRGEGCEGGCPQQVLRGLLLDCARAEPAAAVQALGLAAWELAGCAAGPAGCPAHLLAAVAECWCAVDEPMLGHQLDEMLLSALRLVTAATRISREALQAVSRHLWVGGRTAVARLTALSRRLCGGDIALVSPQGKQTFAALLTNCIRELKGVPEFNATVEFLAECCMSTIPDLILTDGSCEVRFSVGSMFTRALFDFFNVNDEVFNEFAQSLTSLEDGGEASDAHPTSSALATVRVMVEVACQDGYMARILPRLCALAPGLRPTVRLALRSLDEPLGPAEGGCSWTALAFRTGIFAAQLRRGHQLTELRLEEFLLALPSAGPRAGVGRHFAAAVAALALCEETGQLPQLAEAVGARADSQEFHAQVFVPLAGTLLPLQRSLQPLRRLFSEEWLMSCCSTWAASVFAFALQLPFLTLGLGCEVDARRVATALAELHPALPWARLREFVNQHFRLLCAQLDRIMRAWSRWAPATAVDMLRTFAGWLAPLSGSRLRLFLPLLRRQADRLPPTQSKAIAELAVVVETVVSASGKDALVHLAAHQDESLGEAVRAVERKWSMPSLACGPAANCPALSALRAAMRRLRRAPEVADARPGDWLFLQVESILPGLSPAAQEVLAEARGLSEAMDGSGRPVKRRRLGRGDSTCAAAAAVLHPGRLAWGAPPDLDLGAVARCAVAGAGADPAAGAAAAKAGAGLARVLHCALRPQMAEQMARDGELARTVALSVAATDLADVARLDLEAEGEALDGFAFIDAAMREERGAQPTVDELLCCGALLGATQLQVHRSAAVRRRALAVLHGLHQQQPQLFGQARDLLHRWLDPQHLCLEDLHDISIPGHLAPRQDSEQREAGWPPFHEQAGSDFPTWVRDVTSRMMAVGAGACDATSLGVMAASVPLARSVDWFAKGMLVLVVLKAADSESAGKQFAEALNCLFRQENAELSRLRAMILSLRYIRSYQTVREGRVVPHFPMDSDNQFWSALDLRAVAESASRVGWARDGLLYLELHLAMIRPDDPIDQTLVPDQAKLRVDQLFSPPTPEVKLLHRLAEQLPDDELLHGSSQWCHPTSRLVRAELGHDHLATLHLRSELRAAALHARRPPPLPTAPGAPDAGEGDAGAGLQDALARLGLHGVLAGEAPPMEADAAVWERRAESLWRLRQWDPVSAPSSEGFQVRVHGALCSIAAAASPSRGVAATAAAALERPLLPLVAQVSMSAHAGSPEQQRWGSVRLGMLGSIFSVLDAKAEDAARGSRAASRALSAHWAAAAGRALPARHFLLLEPLHALRAALLSLVAEPDEERKLLVRAASAARAAAQSHRALGLLEQAHRVPGCSQQRLEVLKLHWERAQCLRALQQQEAVSIARAISAECRQRPHEGAGVQSWAASVLSETGHWLSVSRQEGPDVIQREYLERAVAMDPAGGQPRRQLADFLDARFSEELARQSSLEHTIAMGLRKATEQQLQGVRDKVKELSRSPVTSQESKDDMGAMREQQQRLESLVNHDQAKAESEKKRLQSLAVGCVTELGNCLAEGTTGNLTKVACRLLSLWFYCKSEYPEVTSVVRQAIPRLALRHLTGRRKIPFIYQLASRLDLQEGPFQDTLDDLLVRLAAHSAPALWPLLALRNGDQVQGMRGAGLFQSNAAKIKAAQRVLDRLCRDREVRRRLQAHELVSRFYLEVAFCDFPDRRRAQSLTALATYGSARGVFSQVQVPTIAPSSDGSPAPVIKGIEESFRCAAQGLSAPRVLVVHDADGGVHRQLVKGKDDSRQDAVMQQVFRLLNDVFMDASAAGEGEGGAARNLRLRTYQVVPLAPSAGILEWVVPTATLGELLVGNSAAPGAHPRYRPLDWPGTQCREVMGRAREAVDKRRAPASVLEAALLECYANHKPVMHLVFMELFPSPAGWHAARQHFARSAAVSSMVGYILGIGDRHTNNILLDTKTGELVHIDFGITFEAGRALRVPELVPFRMTRDMVAGLGCMGTGGCFRRCCETSMQRLRDSAPLVNAVVDVFVQDPTYQWRLSAQRAQSRQQEASPSAEASAPGGGPDAPTVARAFAGGNEMGSAEGNEMARRALQAVQGKLRGEHDSASMLGVPAHVGWVIQEATSIANLAAIFPGWSQWV</sequence>
<proteinExistence type="predicted"/>
<feature type="region of interest" description="Disordered" evidence="9">
    <location>
        <begin position="2301"/>
        <end position="2328"/>
    </location>
</feature>
<dbReference type="InterPro" id="IPR044107">
    <property type="entry name" value="PIKKc_ATM"/>
</dbReference>
<gene>
    <name evidence="12" type="ORF">PCOR1329_LOCUS83354</name>
</gene>
<evidence type="ECO:0000256" key="1">
    <source>
        <dbReference type="ARBA" id="ARBA00004123"/>
    </source>
</evidence>
<keyword evidence="7" id="KW-0067">ATP-binding</keyword>
<name>A0ABN9YAX6_9DINO</name>
<evidence type="ECO:0000313" key="12">
    <source>
        <dbReference type="EMBL" id="CAK0908755.1"/>
    </source>
</evidence>
<evidence type="ECO:0000256" key="3">
    <source>
        <dbReference type="ARBA" id="ARBA00022679"/>
    </source>
</evidence>
<evidence type="ECO:0000256" key="2">
    <source>
        <dbReference type="ARBA" id="ARBA00012513"/>
    </source>
</evidence>
<dbReference type="Proteomes" id="UP001189429">
    <property type="component" value="Unassembled WGS sequence"/>
</dbReference>
<dbReference type="SMART" id="SM00146">
    <property type="entry name" value="PI3Kc"/>
    <property type="match status" value="1"/>
</dbReference>
<comment type="caution">
    <text evidence="12">The sequence shown here is derived from an EMBL/GenBank/DDBJ whole genome shotgun (WGS) entry which is preliminary data.</text>
</comment>
<dbReference type="Gene3D" id="3.30.1010.10">
    <property type="entry name" value="Phosphatidylinositol 3-kinase Catalytic Subunit, Chain A, domain 4"/>
    <property type="match status" value="1"/>
</dbReference>
<feature type="region of interest" description="Disordered" evidence="9">
    <location>
        <begin position="780"/>
        <end position="818"/>
    </location>
</feature>
<evidence type="ECO:0000256" key="7">
    <source>
        <dbReference type="ARBA" id="ARBA00022840"/>
    </source>
</evidence>
<dbReference type="CDD" id="cd05171">
    <property type="entry name" value="PIKKc_ATM"/>
    <property type="match status" value="1"/>
</dbReference>
<dbReference type="EC" id="2.7.11.1" evidence="2"/>
<feature type="compositionally biased region" description="Basic and acidic residues" evidence="9">
    <location>
        <begin position="800"/>
        <end position="810"/>
    </location>
</feature>
<evidence type="ECO:0000313" key="13">
    <source>
        <dbReference type="Proteomes" id="UP001189429"/>
    </source>
</evidence>
<dbReference type="PROSITE" id="PS51190">
    <property type="entry name" value="FATC"/>
    <property type="match status" value="1"/>
</dbReference>
<comment type="subcellular location">
    <subcellularLocation>
        <location evidence="1">Nucleus</location>
    </subcellularLocation>
</comment>
<feature type="compositionally biased region" description="Basic and acidic residues" evidence="9">
    <location>
        <begin position="2316"/>
        <end position="2328"/>
    </location>
</feature>
<dbReference type="EMBL" id="CAUYUJ010022071">
    <property type="protein sequence ID" value="CAK0908755.1"/>
    <property type="molecule type" value="Genomic_DNA"/>
</dbReference>
<feature type="domain" description="FATC" evidence="11">
    <location>
        <begin position="2921"/>
        <end position="2953"/>
    </location>
</feature>
<evidence type="ECO:0000259" key="11">
    <source>
        <dbReference type="PROSITE" id="PS51190"/>
    </source>
</evidence>